<gene>
    <name evidence="1" type="ORF">EHE19_011445</name>
</gene>
<dbReference type="AlphaFoldDB" id="A0A4U7JHY7"/>
<reference evidence="1 2" key="1">
    <citation type="submission" date="2020-09" db="EMBL/GenBank/DDBJ databases">
        <title>Characterization and genome sequencing of Ruminiclostridium sp. nov. MA18.</title>
        <authorList>
            <person name="Rettenmaier R."/>
            <person name="Kowollik M.-L."/>
            <person name="Liebl W."/>
            <person name="Zverlov V."/>
        </authorList>
    </citation>
    <scope>NUCLEOTIDE SEQUENCE [LARGE SCALE GENOMIC DNA]</scope>
    <source>
        <strain evidence="1 2">MA18</strain>
    </source>
</reference>
<organism evidence="1 2">
    <name type="scientific">Ruminiclostridium herbifermentans</name>
    <dbReference type="NCBI Taxonomy" id="2488810"/>
    <lineage>
        <taxon>Bacteria</taxon>
        <taxon>Bacillati</taxon>
        <taxon>Bacillota</taxon>
        <taxon>Clostridia</taxon>
        <taxon>Eubacteriales</taxon>
        <taxon>Oscillospiraceae</taxon>
        <taxon>Ruminiclostridium</taxon>
    </lineage>
</organism>
<proteinExistence type="predicted"/>
<dbReference type="Proteomes" id="UP000306409">
    <property type="component" value="Chromosome"/>
</dbReference>
<dbReference type="OrthoDB" id="1739959at2"/>
<name>A0A4U7JHY7_9FIRM</name>
<dbReference type="KEGG" id="rher:EHE19_011445"/>
<evidence type="ECO:0000313" key="2">
    <source>
        <dbReference type="Proteomes" id="UP000306409"/>
    </source>
</evidence>
<dbReference type="EMBL" id="CP061336">
    <property type="protein sequence ID" value="QNU65542.1"/>
    <property type="molecule type" value="Genomic_DNA"/>
</dbReference>
<sequence>MKRVLAWILLVGFIFLLVNIFTFKFLIGPSVMVYILAIVLFIFTNKPYNSKSNEAEKDKV</sequence>
<evidence type="ECO:0000313" key="1">
    <source>
        <dbReference type="EMBL" id="QNU65542.1"/>
    </source>
</evidence>
<accession>A0A4U7JHY7</accession>
<protein>
    <submittedName>
        <fullName evidence="1">Uncharacterized protein</fullName>
    </submittedName>
</protein>
<keyword evidence="2" id="KW-1185">Reference proteome</keyword>
<dbReference type="RefSeq" id="WP_137695814.1">
    <property type="nucleotide sequence ID" value="NZ_CP061336.1"/>
</dbReference>